<dbReference type="PANTHER" id="PTHR39342">
    <property type="entry name" value="UPF0283 MEMBRANE PROTEIN YCJF"/>
    <property type="match status" value="1"/>
</dbReference>
<keyword evidence="5 8" id="KW-0812">Transmembrane</keyword>
<dbReference type="PANTHER" id="PTHR39342:SF1">
    <property type="entry name" value="UPF0283 MEMBRANE PROTEIN YCJF"/>
    <property type="match status" value="1"/>
</dbReference>
<evidence type="ECO:0000256" key="2">
    <source>
        <dbReference type="ARBA" id="ARBA00008255"/>
    </source>
</evidence>
<protein>
    <submittedName>
        <fullName evidence="9">YcjF family protein</fullName>
    </submittedName>
</protein>
<evidence type="ECO:0000256" key="8">
    <source>
        <dbReference type="SAM" id="Phobius"/>
    </source>
</evidence>
<comment type="similarity">
    <text evidence="2">Belongs to the UPF0283 family.</text>
</comment>
<feature type="transmembrane region" description="Helical" evidence="8">
    <location>
        <begin position="220"/>
        <end position="242"/>
    </location>
</feature>
<evidence type="ECO:0000256" key="4">
    <source>
        <dbReference type="ARBA" id="ARBA00022519"/>
    </source>
</evidence>
<sequence length="354" mass="39650">MTKPVINSAEDDDKNNEELQLKSAKFLSQNLEEDTETYIKPRIQNMEFTSADTEHTPEISQNIELAEPELDLPKKSNRKWFLILAIVVLLASTVELALFVVTMVQQSDWLAGIWLTIFIGFSLFIIRLVWQEFRGLKRLKQQMHSRDASQQIYNSTAIGLAEEHCLNMAKGLPQRYQKLVTNWHVKLEANYTDNEVLCLYEQQVLVPIDKLAIKTVTQNASAAGVMIAASPFALLDMLIVFWRNIRMINQVSQIYGVNLGYWGRIQLIKNIFSNMIYAGAAEILSEAGNYALGAGITGKLSSSLAQGLGASVLTTRVGLKAIAENRPMPCLSVAKPSLNVITKQLFTDLKNKIS</sequence>
<dbReference type="Proteomes" id="UP001521137">
    <property type="component" value="Unassembled WGS sequence"/>
</dbReference>
<feature type="transmembrane region" description="Helical" evidence="8">
    <location>
        <begin position="109"/>
        <end position="130"/>
    </location>
</feature>
<accession>A0ABS9D2Q1</accession>
<reference evidence="9 10" key="1">
    <citation type="submission" date="2022-01" db="EMBL/GenBank/DDBJ databases">
        <title>Paraglaciecola sp. G1-23.</title>
        <authorList>
            <person name="Jin M.S."/>
            <person name="Han D.M."/>
            <person name="Kim H.M."/>
            <person name="Jeon C.O."/>
        </authorList>
    </citation>
    <scope>NUCLEOTIDE SEQUENCE [LARGE SCALE GENOMIC DNA]</scope>
    <source>
        <strain evidence="9 10">G1-23</strain>
    </source>
</reference>
<proteinExistence type="inferred from homology"/>
<dbReference type="NCBIfam" id="TIGR01620">
    <property type="entry name" value="hyp_HI0043"/>
    <property type="match status" value="1"/>
</dbReference>
<evidence type="ECO:0000256" key="7">
    <source>
        <dbReference type="ARBA" id="ARBA00023136"/>
    </source>
</evidence>
<comment type="subcellular location">
    <subcellularLocation>
        <location evidence="1">Cell inner membrane</location>
        <topology evidence="1">Multi-pass membrane protein</topology>
    </subcellularLocation>
</comment>
<dbReference type="InterPro" id="IPR006507">
    <property type="entry name" value="UPF0283"/>
</dbReference>
<dbReference type="RefSeq" id="WP_235310397.1">
    <property type="nucleotide sequence ID" value="NZ_JAKGAS010000001.1"/>
</dbReference>
<organism evidence="9 10">
    <name type="scientific">Paraglaciecola algarum</name>
    <dbReference type="NCBI Taxonomy" id="3050085"/>
    <lineage>
        <taxon>Bacteria</taxon>
        <taxon>Pseudomonadati</taxon>
        <taxon>Pseudomonadota</taxon>
        <taxon>Gammaproteobacteria</taxon>
        <taxon>Alteromonadales</taxon>
        <taxon>Alteromonadaceae</taxon>
        <taxon>Paraglaciecola</taxon>
    </lineage>
</organism>
<keyword evidence="7 8" id="KW-0472">Membrane</keyword>
<evidence type="ECO:0000256" key="3">
    <source>
        <dbReference type="ARBA" id="ARBA00022475"/>
    </source>
</evidence>
<gene>
    <name evidence="9" type="ORF">L0668_02080</name>
</gene>
<evidence type="ECO:0000256" key="1">
    <source>
        <dbReference type="ARBA" id="ARBA00004429"/>
    </source>
</evidence>
<dbReference type="EMBL" id="JAKGAS010000001">
    <property type="protein sequence ID" value="MCF2946879.1"/>
    <property type="molecule type" value="Genomic_DNA"/>
</dbReference>
<comment type="caution">
    <text evidence="9">The sequence shown here is derived from an EMBL/GenBank/DDBJ whole genome shotgun (WGS) entry which is preliminary data.</text>
</comment>
<evidence type="ECO:0000256" key="6">
    <source>
        <dbReference type="ARBA" id="ARBA00022989"/>
    </source>
</evidence>
<dbReference type="Pfam" id="PF05128">
    <property type="entry name" value="DUF697"/>
    <property type="match status" value="1"/>
</dbReference>
<name>A0ABS9D2Q1_9ALTE</name>
<keyword evidence="3" id="KW-1003">Cell membrane</keyword>
<keyword evidence="6 8" id="KW-1133">Transmembrane helix</keyword>
<feature type="transmembrane region" description="Helical" evidence="8">
    <location>
        <begin position="80"/>
        <end position="103"/>
    </location>
</feature>
<keyword evidence="10" id="KW-1185">Reference proteome</keyword>
<evidence type="ECO:0000256" key="5">
    <source>
        <dbReference type="ARBA" id="ARBA00022692"/>
    </source>
</evidence>
<evidence type="ECO:0000313" key="10">
    <source>
        <dbReference type="Proteomes" id="UP001521137"/>
    </source>
</evidence>
<keyword evidence="4" id="KW-0997">Cell inner membrane</keyword>
<evidence type="ECO:0000313" key="9">
    <source>
        <dbReference type="EMBL" id="MCF2946879.1"/>
    </source>
</evidence>
<dbReference type="InterPro" id="IPR021147">
    <property type="entry name" value="DUF697"/>
</dbReference>